<evidence type="ECO:0000256" key="1">
    <source>
        <dbReference type="ARBA" id="ARBA00022670"/>
    </source>
</evidence>
<proteinExistence type="inferred from homology"/>
<organism evidence="9 10">
    <name type="scientific">Frieseomelitta varia</name>
    <dbReference type="NCBI Taxonomy" id="561572"/>
    <lineage>
        <taxon>Eukaryota</taxon>
        <taxon>Metazoa</taxon>
        <taxon>Ecdysozoa</taxon>
        <taxon>Arthropoda</taxon>
        <taxon>Hexapoda</taxon>
        <taxon>Insecta</taxon>
        <taxon>Pterygota</taxon>
        <taxon>Neoptera</taxon>
        <taxon>Endopterygota</taxon>
        <taxon>Hymenoptera</taxon>
        <taxon>Apocrita</taxon>
        <taxon>Aculeata</taxon>
        <taxon>Apoidea</taxon>
        <taxon>Anthophila</taxon>
        <taxon>Apidae</taxon>
        <taxon>Frieseomelitta</taxon>
    </lineage>
</organism>
<dbReference type="InterPro" id="IPR001314">
    <property type="entry name" value="Peptidase_S1A"/>
</dbReference>
<comment type="similarity">
    <text evidence="5">Belongs to the peptidase S1 family. CLIP subfamily.</text>
</comment>
<feature type="domain" description="Peptidase S1" evidence="8">
    <location>
        <begin position="27"/>
        <end position="419"/>
    </location>
</feature>
<dbReference type="InterPro" id="IPR033116">
    <property type="entry name" value="TRYPSIN_SER"/>
</dbReference>
<dbReference type="Proteomes" id="UP000655588">
    <property type="component" value="Unassembled WGS sequence"/>
</dbReference>
<dbReference type="EMBL" id="WNWW01000137">
    <property type="protein sequence ID" value="KAF3429907.1"/>
    <property type="molecule type" value="Genomic_DNA"/>
</dbReference>
<feature type="signal peptide" evidence="7">
    <location>
        <begin position="1"/>
        <end position="17"/>
    </location>
</feature>
<dbReference type="FunFam" id="2.40.10.10:FF:000118">
    <property type="entry name" value="Chymotrypsinogen A"/>
    <property type="match status" value="1"/>
</dbReference>
<dbReference type="PROSITE" id="PS00135">
    <property type="entry name" value="TRYPSIN_SER"/>
    <property type="match status" value="1"/>
</dbReference>
<dbReference type="InterPro" id="IPR043504">
    <property type="entry name" value="Peptidase_S1_PA_chymotrypsin"/>
</dbReference>
<dbReference type="SUPFAM" id="SSF50494">
    <property type="entry name" value="Trypsin-like serine proteases"/>
    <property type="match status" value="2"/>
</dbReference>
<evidence type="ECO:0000313" key="9">
    <source>
        <dbReference type="EMBL" id="KAF3429907.1"/>
    </source>
</evidence>
<keyword evidence="3 6" id="KW-0720">Serine protease</keyword>
<name>A0A833SK51_9HYME</name>
<keyword evidence="7" id="KW-0732">Signal</keyword>
<sequence length="419" mass="46034">MFVTTLTLFALFALSSGGLLSRYDPRIVNGENAKEGEIPYQVSLQNKDSSFHFCGGSVLNENYVITAAHCTVGKTPGSIKVVAGTINLTKLGSEHPVTNIIIHENYNAADSWRNDISLLKVSKKFVKSNVISFVPLPSPSDVIKTNDVAVVSGWGRLRQGGPTTVNLQRVNILIADQEYCKYIYNKMHYNVYDTQVCAYDPKVEKGSCNVSLQRNGGGHFCGGSVLSRNYVLTAAHCLERMTPNMVRIVAGTKNLNNPYSVHQVVRIVMYPQYNPSNIWIHDIALIKVREPFAIGPRIQIGALPQRNQFIPDNAAAVVSGWGRLIENGPSTMICKKVTLFITNQQTCKRIYGILYDTQICASDPRAMKGSCQGDSGGPLTVNGVIVGIVSWARGCGLQNFPSVYTRVTSYIDWIYSNAV</sequence>
<protein>
    <recommendedName>
        <fullName evidence="8">Peptidase S1 domain-containing protein</fullName>
    </recommendedName>
</protein>
<feature type="chain" id="PRO_5032623756" description="Peptidase S1 domain-containing protein" evidence="7">
    <location>
        <begin position="18"/>
        <end position="419"/>
    </location>
</feature>
<dbReference type="PROSITE" id="PS50240">
    <property type="entry name" value="TRYPSIN_DOM"/>
    <property type="match status" value="1"/>
</dbReference>
<evidence type="ECO:0000259" key="8">
    <source>
        <dbReference type="PROSITE" id="PS50240"/>
    </source>
</evidence>
<gene>
    <name evidence="9" type="ORF">E2986_12261</name>
</gene>
<dbReference type="InterPro" id="IPR018114">
    <property type="entry name" value="TRYPSIN_HIS"/>
</dbReference>
<dbReference type="SMART" id="SM00020">
    <property type="entry name" value="Tryp_SPc"/>
    <property type="match status" value="2"/>
</dbReference>
<dbReference type="FunFam" id="2.40.10.10:FF:000002">
    <property type="entry name" value="Transmembrane protease serine"/>
    <property type="match status" value="1"/>
</dbReference>
<dbReference type="GO" id="GO:0004252">
    <property type="term" value="F:serine-type endopeptidase activity"/>
    <property type="evidence" value="ECO:0007669"/>
    <property type="project" value="InterPro"/>
</dbReference>
<accession>A0A833SK51</accession>
<dbReference type="PRINTS" id="PR00722">
    <property type="entry name" value="CHYMOTRYPSIN"/>
</dbReference>
<dbReference type="PANTHER" id="PTHR24252">
    <property type="entry name" value="ACROSIN-RELATED"/>
    <property type="match status" value="1"/>
</dbReference>
<dbReference type="InterPro" id="IPR009003">
    <property type="entry name" value="Peptidase_S1_PA"/>
</dbReference>
<dbReference type="CDD" id="cd00190">
    <property type="entry name" value="Tryp_SPc"/>
    <property type="match status" value="1"/>
</dbReference>
<keyword evidence="4" id="KW-1015">Disulfide bond</keyword>
<dbReference type="Pfam" id="PF00089">
    <property type="entry name" value="Trypsin"/>
    <property type="match status" value="1"/>
</dbReference>
<evidence type="ECO:0000256" key="5">
    <source>
        <dbReference type="ARBA" id="ARBA00024195"/>
    </source>
</evidence>
<evidence type="ECO:0000256" key="4">
    <source>
        <dbReference type="ARBA" id="ARBA00023157"/>
    </source>
</evidence>
<dbReference type="FunFam" id="2.40.10.10:FF:000068">
    <property type="entry name" value="transmembrane protease serine 2"/>
    <property type="match status" value="1"/>
</dbReference>
<comment type="caution">
    <text evidence="9">The sequence shown here is derived from an EMBL/GenBank/DDBJ whole genome shotgun (WGS) entry which is preliminary data.</text>
</comment>
<reference evidence="9" key="1">
    <citation type="submission" date="2019-11" db="EMBL/GenBank/DDBJ databases">
        <title>The nuclear and mitochondrial genomes of Frieseomelitta varia - a highly eusocial stingless bee (Meliponini) with a permanently sterile worker caste.</title>
        <authorList>
            <person name="Freitas F.C.P."/>
            <person name="Lourenco A.P."/>
            <person name="Nunes F.M.F."/>
            <person name="Paschoal A.R."/>
            <person name="Abreu F.C.P."/>
            <person name="Barbin F.O."/>
            <person name="Bataglia L."/>
            <person name="Cardoso-Junior C.A.M."/>
            <person name="Cervoni M.S."/>
            <person name="Silva S.R."/>
            <person name="Dalarmi F."/>
            <person name="Del Lama M.A."/>
            <person name="Depintor T.S."/>
            <person name="Ferreira K.M."/>
            <person name="Goria P.S."/>
            <person name="Jaskot M.C."/>
            <person name="Lago D.C."/>
            <person name="Luna-Lucena D."/>
            <person name="Moda L.M."/>
            <person name="Nascimento L."/>
            <person name="Pedrino M."/>
            <person name="Rabico F.O."/>
            <person name="Sanches F.C."/>
            <person name="Santos D.E."/>
            <person name="Santos C.G."/>
            <person name="Vieira J."/>
            <person name="Lopes T.F."/>
            <person name="Barchuk A.R."/>
            <person name="Hartfelder K."/>
            <person name="Simoes Z.L.P."/>
            <person name="Bitondi M.M.G."/>
            <person name="Pinheiro D.G."/>
        </authorList>
    </citation>
    <scope>NUCLEOTIDE SEQUENCE</scope>
    <source>
        <strain evidence="9">USP_RPSP 00005682</strain>
        <tissue evidence="9">Whole individual</tissue>
    </source>
</reference>
<dbReference type="InterPro" id="IPR001254">
    <property type="entry name" value="Trypsin_dom"/>
</dbReference>
<evidence type="ECO:0000256" key="2">
    <source>
        <dbReference type="ARBA" id="ARBA00022801"/>
    </source>
</evidence>
<dbReference type="AlphaFoldDB" id="A0A833SK51"/>
<dbReference type="Gene3D" id="2.40.10.10">
    <property type="entry name" value="Trypsin-like serine proteases"/>
    <property type="match status" value="3"/>
</dbReference>
<dbReference type="GO" id="GO:0006508">
    <property type="term" value="P:proteolysis"/>
    <property type="evidence" value="ECO:0007669"/>
    <property type="project" value="UniProtKB-KW"/>
</dbReference>
<evidence type="ECO:0000256" key="6">
    <source>
        <dbReference type="RuleBase" id="RU363034"/>
    </source>
</evidence>
<keyword evidence="2 6" id="KW-0378">Hydrolase</keyword>
<keyword evidence="10" id="KW-1185">Reference proteome</keyword>
<keyword evidence="1 6" id="KW-0645">Protease</keyword>
<evidence type="ECO:0000256" key="3">
    <source>
        <dbReference type="ARBA" id="ARBA00022825"/>
    </source>
</evidence>
<dbReference type="PROSITE" id="PS00134">
    <property type="entry name" value="TRYPSIN_HIS"/>
    <property type="match status" value="2"/>
</dbReference>
<evidence type="ECO:0000313" key="10">
    <source>
        <dbReference type="Proteomes" id="UP000655588"/>
    </source>
</evidence>
<dbReference type="PANTHER" id="PTHR24252:SF7">
    <property type="entry name" value="HYALIN"/>
    <property type="match status" value="1"/>
</dbReference>
<evidence type="ECO:0000256" key="7">
    <source>
        <dbReference type="SAM" id="SignalP"/>
    </source>
</evidence>